<name>A0A1Y3NXA4_9PSED</name>
<evidence type="ECO:0000313" key="2">
    <source>
        <dbReference type="EMBL" id="OUM70821.1"/>
    </source>
</evidence>
<gene>
    <name evidence="2" type="ORF">AUC60_26585</name>
</gene>
<organism evidence="2 3">
    <name type="scientific">Pseudomonas caspiana</name>
    <dbReference type="NCBI Taxonomy" id="1451454"/>
    <lineage>
        <taxon>Bacteria</taxon>
        <taxon>Pseudomonadati</taxon>
        <taxon>Pseudomonadota</taxon>
        <taxon>Gammaproteobacteria</taxon>
        <taxon>Pseudomonadales</taxon>
        <taxon>Pseudomonadaceae</taxon>
        <taxon>Pseudomonas</taxon>
    </lineage>
</organism>
<accession>A0A1Y3NXA4</accession>
<keyword evidence="1" id="KW-0812">Transmembrane</keyword>
<dbReference type="OrthoDB" id="7008625at2"/>
<evidence type="ECO:0000256" key="1">
    <source>
        <dbReference type="SAM" id="Phobius"/>
    </source>
</evidence>
<dbReference type="EMBL" id="LOHF01000042">
    <property type="protein sequence ID" value="OUM70821.1"/>
    <property type="molecule type" value="Genomic_DNA"/>
</dbReference>
<sequence length="139" mass="15544">MTTEQIYALIGIIIPVGLLFWFGYMMGRSEGLTLGLKTGEDIPREQDLTTIKELEASLQLLCDDHQRLAKHCKSLKQSLALGLKEKEALLDIAEKLRIAAETFSAFRTGKKLHRDCLSLREQALEMAALLQATEQEQAA</sequence>
<dbReference type="AlphaFoldDB" id="A0A1Y3NXA4"/>
<dbReference type="Proteomes" id="UP000195440">
    <property type="component" value="Unassembled WGS sequence"/>
</dbReference>
<feature type="transmembrane region" description="Helical" evidence="1">
    <location>
        <begin position="6"/>
        <end position="27"/>
    </location>
</feature>
<keyword evidence="1" id="KW-1133">Transmembrane helix</keyword>
<dbReference type="RefSeq" id="WP_087274571.1">
    <property type="nucleotide sequence ID" value="NZ_JBJGBV010000038.1"/>
</dbReference>
<evidence type="ECO:0000313" key="3">
    <source>
        <dbReference type="Proteomes" id="UP000195440"/>
    </source>
</evidence>
<keyword evidence="1" id="KW-0472">Membrane</keyword>
<proteinExistence type="predicted"/>
<protein>
    <submittedName>
        <fullName evidence="2">Uncharacterized protein</fullName>
    </submittedName>
</protein>
<reference evidence="2 3" key="1">
    <citation type="journal article" date="2017" name="Syst. Appl. Microbiol.">
        <title>Pseudomonas caspiana sp. nov., a citrus pathogen in the Pseudomonas syringae phylogenetic group.</title>
        <authorList>
            <person name="Busquets A."/>
            <person name="Gomila M."/>
            <person name="Beiki F."/>
            <person name="Mulet M."/>
            <person name="Rahimian H."/>
            <person name="Garcia-Valdes E."/>
            <person name="Lalucat J."/>
        </authorList>
    </citation>
    <scope>NUCLEOTIDE SEQUENCE [LARGE SCALE GENOMIC DNA]</scope>
    <source>
        <strain evidence="2 3">FBF102</strain>
    </source>
</reference>
<comment type="caution">
    <text evidence="2">The sequence shown here is derived from an EMBL/GenBank/DDBJ whole genome shotgun (WGS) entry which is preliminary data.</text>
</comment>
<keyword evidence="3" id="KW-1185">Reference proteome</keyword>